<dbReference type="InterPro" id="IPR025451">
    <property type="entry name" value="DUF4211"/>
</dbReference>
<keyword evidence="4" id="KW-1185">Reference proteome</keyword>
<name>A0AAD5VMI6_9AGAR</name>
<dbReference type="PANTHER" id="PTHR14689:SF0">
    <property type="entry name" value="COILED-COIL DOMAIN-CONTAINING PROTEIN 82"/>
    <property type="match status" value="1"/>
</dbReference>
<dbReference type="EMBL" id="JANIEX010000675">
    <property type="protein sequence ID" value="KAJ3564292.1"/>
    <property type="molecule type" value="Genomic_DNA"/>
</dbReference>
<feature type="compositionally biased region" description="Acidic residues" evidence="1">
    <location>
        <begin position="245"/>
        <end position="260"/>
    </location>
</feature>
<feature type="compositionally biased region" description="Polar residues" evidence="1">
    <location>
        <begin position="22"/>
        <end position="53"/>
    </location>
</feature>
<organism evidence="3 4">
    <name type="scientific">Leucocoprinus birnbaumii</name>
    <dbReference type="NCBI Taxonomy" id="56174"/>
    <lineage>
        <taxon>Eukaryota</taxon>
        <taxon>Fungi</taxon>
        <taxon>Dikarya</taxon>
        <taxon>Basidiomycota</taxon>
        <taxon>Agaricomycotina</taxon>
        <taxon>Agaricomycetes</taxon>
        <taxon>Agaricomycetidae</taxon>
        <taxon>Agaricales</taxon>
        <taxon>Agaricineae</taxon>
        <taxon>Agaricaceae</taxon>
        <taxon>Leucocoprinus</taxon>
    </lineage>
</organism>
<evidence type="ECO:0000256" key="1">
    <source>
        <dbReference type="SAM" id="MobiDB-lite"/>
    </source>
</evidence>
<sequence>MPDKKKKKGRASGKAESKMKLRQTTLLGSMASSSPTRPKKSASTPTKLTTPQRANKRHISESSESSDIGAIKLGPVTPANKSDAGSDRSSSPMPSRTKKRRVIVVESGSEEVEVQSSDSEVVPIPRRRRLRRNASAASESEKSDSRPKRRILDKGKSRQIDSDEDENLSEEVDKDRIIESRLRTRDKKTAFQKNLERLRRKKLGKPMSSSESSSEDSEYAVEDQSKPFKGAKPASSEAGSLFSEKEEEEESEGSSDFIVEDDSQAVAAQLPSEFSMRSHDDLSHQFKVIFQFFVHIAVRPAVDRHGFMEDQMKAQDYFAFPLKITRRKLSGLRDSLVASSAWRPKFKKALDKHPTFECVPLDFAVPSCDACHLGGRLSTIVGRLGGVPYDKVGFIDLIESDSDNDSSDNSKTSVTHFEKSEFGFLEFHLGRFCARRVRVYHEFTHWEYNLFSTIRSEIDDLHAAKMKRGFVRVAFPGGKQPPNDLTDADGICDWLDERGFIDQEWHKMKTMIDSAHNLEVSAKKGEED</sequence>
<accession>A0AAD5VMI6</accession>
<evidence type="ECO:0000313" key="3">
    <source>
        <dbReference type="EMBL" id="KAJ3564292.1"/>
    </source>
</evidence>
<evidence type="ECO:0000259" key="2">
    <source>
        <dbReference type="Pfam" id="PF13926"/>
    </source>
</evidence>
<reference evidence="3" key="1">
    <citation type="submission" date="2022-07" db="EMBL/GenBank/DDBJ databases">
        <title>Genome Sequence of Leucocoprinus birnbaumii.</title>
        <authorList>
            <person name="Buettner E."/>
        </authorList>
    </citation>
    <scope>NUCLEOTIDE SEQUENCE</scope>
    <source>
        <strain evidence="3">VT141</strain>
    </source>
</reference>
<comment type="caution">
    <text evidence="3">The sequence shown here is derived from an EMBL/GenBank/DDBJ whole genome shotgun (WGS) entry which is preliminary data.</text>
</comment>
<dbReference type="PANTHER" id="PTHR14689">
    <property type="entry name" value="PHORBOL-ESTER_DAG-TYPE DOMAIN-CONTAINING PROTEIN"/>
    <property type="match status" value="1"/>
</dbReference>
<evidence type="ECO:0000313" key="4">
    <source>
        <dbReference type="Proteomes" id="UP001213000"/>
    </source>
</evidence>
<protein>
    <recommendedName>
        <fullName evidence="2">DUF4211 domain-containing protein</fullName>
    </recommendedName>
</protein>
<feature type="compositionally biased region" description="Basic residues" evidence="1">
    <location>
        <begin position="1"/>
        <end position="11"/>
    </location>
</feature>
<dbReference type="Pfam" id="PF13926">
    <property type="entry name" value="DUF4211"/>
    <property type="match status" value="1"/>
</dbReference>
<feature type="domain" description="DUF4211" evidence="2">
    <location>
        <begin position="256"/>
        <end position="391"/>
    </location>
</feature>
<gene>
    <name evidence="3" type="ORF">NP233_g8387</name>
</gene>
<dbReference type="Proteomes" id="UP001213000">
    <property type="component" value="Unassembled WGS sequence"/>
</dbReference>
<dbReference type="GO" id="GO:0005634">
    <property type="term" value="C:nucleus"/>
    <property type="evidence" value="ECO:0007669"/>
    <property type="project" value="TreeGrafter"/>
</dbReference>
<dbReference type="AlphaFoldDB" id="A0AAD5VMI6"/>
<proteinExistence type="predicted"/>
<feature type="compositionally biased region" description="Basic and acidic residues" evidence="1">
    <location>
        <begin position="139"/>
        <end position="161"/>
    </location>
</feature>
<feature type="compositionally biased region" description="Basic and acidic residues" evidence="1">
    <location>
        <begin position="171"/>
        <end position="197"/>
    </location>
</feature>
<feature type="region of interest" description="Disordered" evidence="1">
    <location>
        <begin position="1"/>
        <end position="260"/>
    </location>
</feature>